<organism evidence="2 3">
    <name type="scientific">Flavobacterium chilense</name>
    <dbReference type="NCBI Taxonomy" id="946677"/>
    <lineage>
        <taxon>Bacteria</taxon>
        <taxon>Pseudomonadati</taxon>
        <taxon>Bacteroidota</taxon>
        <taxon>Flavobacteriia</taxon>
        <taxon>Flavobacteriales</taxon>
        <taxon>Flavobacteriaceae</taxon>
        <taxon>Flavobacterium</taxon>
    </lineage>
</organism>
<feature type="transmembrane region" description="Helical" evidence="1">
    <location>
        <begin position="7"/>
        <end position="25"/>
    </location>
</feature>
<feature type="transmembrane region" description="Helical" evidence="1">
    <location>
        <begin position="31"/>
        <end position="50"/>
    </location>
</feature>
<gene>
    <name evidence="2" type="ORF">SAMN05444484_102822</name>
</gene>
<evidence type="ECO:0000313" key="3">
    <source>
        <dbReference type="Proteomes" id="UP000184028"/>
    </source>
</evidence>
<keyword evidence="1" id="KW-0812">Transmembrane</keyword>
<evidence type="ECO:0000313" key="2">
    <source>
        <dbReference type="EMBL" id="SHL85608.1"/>
    </source>
</evidence>
<protein>
    <submittedName>
        <fullName evidence="2">Uncharacterized protein</fullName>
    </submittedName>
</protein>
<keyword evidence="1" id="KW-1133">Transmembrane helix</keyword>
<evidence type="ECO:0000256" key="1">
    <source>
        <dbReference type="SAM" id="Phobius"/>
    </source>
</evidence>
<name>A0A1M7E1Y6_9FLAO</name>
<dbReference type="EMBL" id="FRBT01000002">
    <property type="protein sequence ID" value="SHL85608.1"/>
    <property type="molecule type" value="Genomic_DNA"/>
</dbReference>
<reference evidence="3" key="1">
    <citation type="submission" date="2016-11" db="EMBL/GenBank/DDBJ databases">
        <authorList>
            <person name="Varghese N."/>
            <person name="Submissions S."/>
        </authorList>
    </citation>
    <scope>NUCLEOTIDE SEQUENCE [LARGE SCALE GENOMIC DNA]</scope>
    <source>
        <strain evidence="3">DSM 24724</strain>
    </source>
</reference>
<proteinExistence type="predicted"/>
<sequence length="55" mass="6428">MTPVRKILIAAYIVFIIIYIIQYLFYGKSLVSFIFGFTTMILMILVMTLYKGNIK</sequence>
<keyword evidence="3" id="KW-1185">Reference proteome</keyword>
<dbReference type="STRING" id="946677.SAMN05444484_102822"/>
<dbReference type="AlphaFoldDB" id="A0A1M7E1Y6"/>
<keyword evidence="1" id="KW-0472">Membrane</keyword>
<dbReference type="Proteomes" id="UP000184028">
    <property type="component" value="Unassembled WGS sequence"/>
</dbReference>
<accession>A0A1M7E1Y6</accession>